<dbReference type="GO" id="GO:0003677">
    <property type="term" value="F:DNA binding"/>
    <property type="evidence" value="ECO:0007669"/>
    <property type="project" value="UniProtKB-KW"/>
</dbReference>
<dbReference type="NCBIfam" id="TIGR02937">
    <property type="entry name" value="sigma70-ECF"/>
    <property type="match status" value="1"/>
</dbReference>
<comment type="similarity">
    <text evidence="1">Belongs to the sigma-70 factor family. ECF subfamily.</text>
</comment>
<evidence type="ECO:0000256" key="2">
    <source>
        <dbReference type="ARBA" id="ARBA00023015"/>
    </source>
</evidence>
<evidence type="ECO:0000313" key="9">
    <source>
        <dbReference type="Proteomes" id="UP000051264"/>
    </source>
</evidence>
<organism evidence="8 9">
    <name type="scientific">Latilactobacillus fuchuensis DSM 14340 = JCM 11249</name>
    <dbReference type="NCBI Taxonomy" id="1423747"/>
    <lineage>
        <taxon>Bacteria</taxon>
        <taxon>Bacillati</taxon>
        <taxon>Bacillota</taxon>
        <taxon>Bacilli</taxon>
        <taxon>Lactobacillales</taxon>
        <taxon>Lactobacillaceae</taxon>
        <taxon>Latilactobacillus</taxon>
    </lineage>
</organism>
<evidence type="ECO:0000256" key="5">
    <source>
        <dbReference type="ARBA" id="ARBA00023163"/>
    </source>
</evidence>
<dbReference type="AlphaFoldDB" id="A0A0R1RYL0"/>
<dbReference type="InterPro" id="IPR007630">
    <property type="entry name" value="RNA_pol_sigma70_r4"/>
</dbReference>
<dbReference type="SUPFAM" id="SSF88946">
    <property type="entry name" value="Sigma2 domain of RNA polymerase sigma factors"/>
    <property type="match status" value="1"/>
</dbReference>
<accession>A0A0R1RYL0</accession>
<dbReference type="Gene3D" id="1.10.1740.10">
    <property type="match status" value="1"/>
</dbReference>
<gene>
    <name evidence="8" type="ORF">FC69_GL000935</name>
</gene>
<dbReference type="InterPro" id="IPR013325">
    <property type="entry name" value="RNA_pol_sigma_r2"/>
</dbReference>
<dbReference type="PANTHER" id="PTHR43133:SF8">
    <property type="entry name" value="RNA POLYMERASE SIGMA FACTOR HI_1459-RELATED"/>
    <property type="match status" value="1"/>
</dbReference>
<feature type="domain" description="RNA polymerase sigma-70 region 4" evidence="7">
    <location>
        <begin position="113"/>
        <end position="147"/>
    </location>
</feature>
<dbReference type="EMBL" id="AZEX01000001">
    <property type="protein sequence ID" value="KRL62063.1"/>
    <property type="molecule type" value="Genomic_DNA"/>
</dbReference>
<feature type="domain" description="RNA polymerase sigma-70 region 2" evidence="6">
    <location>
        <begin position="7"/>
        <end position="76"/>
    </location>
</feature>
<dbReference type="InterPro" id="IPR039425">
    <property type="entry name" value="RNA_pol_sigma-70-like"/>
</dbReference>
<evidence type="ECO:0000313" key="8">
    <source>
        <dbReference type="EMBL" id="KRL62063.1"/>
    </source>
</evidence>
<dbReference type="CDD" id="cd06171">
    <property type="entry name" value="Sigma70_r4"/>
    <property type="match status" value="1"/>
</dbReference>
<evidence type="ECO:0000256" key="1">
    <source>
        <dbReference type="ARBA" id="ARBA00010641"/>
    </source>
</evidence>
<comment type="caution">
    <text evidence="8">The sequence shown here is derived from an EMBL/GenBank/DDBJ whole genome shotgun (WGS) entry which is preliminary data.</text>
</comment>
<protein>
    <submittedName>
        <fullName evidence="8">Uncharacterized protein</fullName>
    </submittedName>
</protein>
<keyword evidence="5" id="KW-0804">Transcription</keyword>
<dbReference type="InterPro" id="IPR014284">
    <property type="entry name" value="RNA_pol_sigma-70_dom"/>
</dbReference>
<name>A0A0R1RYL0_9LACO</name>
<evidence type="ECO:0000259" key="7">
    <source>
        <dbReference type="Pfam" id="PF04545"/>
    </source>
</evidence>
<dbReference type="GO" id="GO:0016987">
    <property type="term" value="F:sigma factor activity"/>
    <property type="evidence" value="ECO:0007669"/>
    <property type="project" value="UniProtKB-KW"/>
</dbReference>
<evidence type="ECO:0000256" key="3">
    <source>
        <dbReference type="ARBA" id="ARBA00023082"/>
    </source>
</evidence>
<sequence>MVNTEKIYEDYGKFIFRYLLTLTKNEQLSEELTQETFYQALKSIDHFDNNGQAKFSTWLCQIAKNLWLQELNHHQKRAQLNESLLADDPITNNLEETFFKNEAKIAFFKRAHHLSDKHREILYLRLLGNLSFREIGAVFGETENWARVTFYRVKQQLRKDETDNES</sequence>
<dbReference type="SUPFAM" id="SSF88659">
    <property type="entry name" value="Sigma3 and sigma4 domains of RNA polymerase sigma factors"/>
    <property type="match status" value="1"/>
</dbReference>
<dbReference type="PANTHER" id="PTHR43133">
    <property type="entry name" value="RNA POLYMERASE ECF-TYPE SIGMA FACTO"/>
    <property type="match status" value="1"/>
</dbReference>
<evidence type="ECO:0000256" key="4">
    <source>
        <dbReference type="ARBA" id="ARBA00023125"/>
    </source>
</evidence>
<dbReference type="Gene3D" id="1.10.10.10">
    <property type="entry name" value="Winged helix-like DNA-binding domain superfamily/Winged helix DNA-binding domain"/>
    <property type="match status" value="1"/>
</dbReference>
<reference evidence="8 9" key="1">
    <citation type="journal article" date="2015" name="Genome Announc.">
        <title>Expanding the biotechnology potential of lactobacilli through comparative genomics of 213 strains and associated genera.</title>
        <authorList>
            <person name="Sun Z."/>
            <person name="Harris H.M."/>
            <person name="McCann A."/>
            <person name="Guo C."/>
            <person name="Argimon S."/>
            <person name="Zhang W."/>
            <person name="Yang X."/>
            <person name="Jeffery I.B."/>
            <person name="Cooney J.C."/>
            <person name="Kagawa T.F."/>
            <person name="Liu W."/>
            <person name="Song Y."/>
            <person name="Salvetti E."/>
            <person name="Wrobel A."/>
            <person name="Rasinkangas P."/>
            <person name="Parkhill J."/>
            <person name="Rea M.C."/>
            <person name="O'Sullivan O."/>
            <person name="Ritari J."/>
            <person name="Douillard F.P."/>
            <person name="Paul Ross R."/>
            <person name="Yang R."/>
            <person name="Briner A.E."/>
            <person name="Felis G.E."/>
            <person name="de Vos W.M."/>
            <person name="Barrangou R."/>
            <person name="Klaenhammer T.R."/>
            <person name="Caufield P.W."/>
            <person name="Cui Y."/>
            <person name="Zhang H."/>
            <person name="O'Toole P.W."/>
        </authorList>
    </citation>
    <scope>NUCLEOTIDE SEQUENCE [LARGE SCALE GENOMIC DNA]</scope>
    <source>
        <strain evidence="8 9">DSM 14340</strain>
    </source>
</reference>
<dbReference type="Pfam" id="PF04545">
    <property type="entry name" value="Sigma70_r4"/>
    <property type="match status" value="1"/>
</dbReference>
<dbReference type="GO" id="GO:0006352">
    <property type="term" value="P:DNA-templated transcription initiation"/>
    <property type="evidence" value="ECO:0007669"/>
    <property type="project" value="InterPro"/>
</dbReference>
<keyword evidence="4" id="KW-0238">DNA-binding</keyword>
<dbReference type="Proteomes" id="UP000051264">
    <property type="component" value="Unassembled WGS sequence"/>
</dbReference>
<dbReference type="eggNOG" id="COG1595">
    <property type="taxonomic scope" value="Bacteria"/>
</dbReference>
<dbReference type="InterPro" id="IPR013324">
    <property type="entry name" value="RNA_pol_sigma_r3/r4-like"/>
</dbReference>
<dbReference type="InterPro" id="IPR007627">
    <property type="entry name" value="RNA_pol_sigma70_r2"/>
</dbReference>
<dbReference type="PATRIC" id="fig|1423747.3.peg.955"/>
<keyword evidence="2" id="KW-0805">Transcription regulation</keyword>
<dbReference type="InterPro" id="IPR036388">
    <property type="entry name" value="WH-like_DNA-bd_sf"/>
</dbReference>
<dbReference type="RefSeq" id="WP_025082591.1">
    <property type="nucleotide sequence ID" value="NZ_BAMJ01000003.1"/>
</dbReference>
<evidence type="ECO:0000259" key="6">
    <source>
        <dbReference type="Pfam" id="PF04542"/>
    </source>
</evidence>
<keyword evidence="3" id="KW-0731">Sigma factor</keyword>
<proteinExistence type="inferred from homology"/>
<dbReference type="Pfam" id="PF04542">
    <property type="entry name" value="Sigma70_r2"/>
    <property type="match status" value="1"/>
</dbReference>
<dbReference type="STRING" id="1423747.FC69_GL000935"/>